<dbReference type="Proteomes" id="UP000070505">
    <property type="component" value="Unassembled WGS sequence"/>
</dbReference>
<evidence type="ECO:0000313" key="4">
    <source>
        <dbReference type="Proteomes" id="UP000070505"/>
    </source>
</evidence>
<sequence>MRVLYFVAVGIVMSVKPWSHNLPIWGRYAVTLLSAILCGLIGTFSHRVGAVSNIPIGLIVALLLISLSAWCARSRTAMLGLLAHTVFSSAVAWILALRLIGTAVIVPVGFSGQLPWLSQHAGYIWLYGVILIQLIMLILPSKWFVIKSSVSLSAQSEKSAFDESVSDESSSDSKSSLK</sequence>
<feature type="transmembrane region" description="Helical" evidence="2">
    <location>
        <begin position="24"/>
        <end position="44"/>
    </location>
</feature>
<feature type="region of interest" description="Disordered" evidence="1">
    <location>
        <begin position="156"/>
        <end position="178"/>
    </location>
</feature>
<keyword evidence="2" id="KW-0472">Membrane</keyword>
<evidence type="ECO:0008006" key="5">
    <source>
        <dbReference type="Google" id="ProtNLM"/>
    </source>
</evidence>
<dbReference type="AlphaFoldDB" id="A0A135ZBV3"/>
<evidence type="ECO:0000256" key="2">
    <source>
        <dbReference type="SAM" id="Phobius"/>
    </source>
</evidence>
<accession>A0A135ZBV3</accession>
<protein>
    <recommendedName>
        <fullName evidence="5">Alcohol dehydrogenase</fullName>
    </recommendedName>
</protein>
<keyword evidence="2" id="KW-1133">Transmembrane helix</keyword>
<feature type="transmembrane region" description="Helical" evidence="2">
    <location>
        <begin position="50"/>
        <end position="72"/>
    </location>
</feature>
<dbReference type="PATRIC" id="fig|2702.101.peg.144"/>
<evidence type="ECO:0000313" key="3">
    <source>
        <dbReference type="EMBL" id="KXI19042.1"/>
    </source>
</evidence>
<keyword evidence="2" id="KW-0812">Transmembrane</keyword>
<reference evidence="3 4" key="1">
    <citation type="submission" date="2016-02" db="EMBL/GenBank/DDBJ databases">
        <authorList>
            <person name="Wen L."/>
            <person name="He K."/>
            <person name="Yang H."/>
        </authorList>
    </citation>
    <scope>NUCLEOTIDE SEQUENCE [LARGE SCALE GENOMIC DNA]</scope>
    <source>
        <strain evidence="3 4">CMW7778B</strain>
    </source>
</reference>
<comment type="caution">
    <text evidence="3">The sequence shown here is derived from an EMBL/GenBank/DDBJ whole genome shotgun (WGS) entry which is preliminary data.</text>
</comment>
<name>A0A135ZBV3_GARVA</name>
<dbReference type="EMBL" id="LSRC01000005">
    <property type="protein sequence ID" value="KXI19042.1"/>
    <property type="molecule type" value="Genomic_DNA"/>
</dbReference>
<evidence type="ECO:0000256" key="1">
    <source>
        <dbReference type="SAM" id="MobiDB-lite"/>
    </source>
</evidence>
<gene>
    <name evidence="3" type="ORF">HMPREF3230_00146</name>
</gene>
<organism evidence="3 4">
    <name type="scientific">Gardnerella vaginalis</name>
    <dbReference type="NCBI Taxonomy" id="2702"/>
    <lineage>
        <taxon>Bacteria</taxon>
        <taxon>Bacillati</taxon>
        <taxon>Actinomycetota</taxon>
        <taxon>Actinomycetes</taxon>
        <taxon>Bifidobacteriales</taxon>
        <taxon>Bifidobacteriaceae</taxon>
        <taxon>Gardnerella</taxon>
    </lineage>
</organism>
<feature type="transmembrane region" description="Helical" evidence="2">
    <location>
        <begin position="120"/>
        <end position="139"/>
    </location>
</feature>
<proteinExistence type="predicted"/>